<evidence type="ECO:0000313" key="4">
    <source>
        <dbReference type="EMBL" id="MBT1070720.1"/>
    </source>
</evidence>
<comment type="caution">
    <text evidence="4">The sequence shown here is derived from an EMBL/GenBank/DDBJ whole genome shotgun (WGS) entry which is preliminary data.</text>
</comment>
<dbReference type="NCBIfam" id="TIGR00051">
    <property type="entry name" value="YbgC/FadM family acyl-CoA thioesterase"/>
    <property type="match status" value="1"/>
</dbReference>
<dbReference type="Proteomes" id="UP000784128">
    <property type="component" value="Unassembled WGS sequence"/>
</dbReference>
<dbReference type="EMBL" id="JAHDYS010000002">
    <property type="protein sequence ID" value="MBT1070720.1"/>
    <property type="molecule type" value="Genomic_DNA"/>
</dbReference>
<feature type="domain" description="Thioesterase" evidence="3">
    <location>
        <begin position="14"/>
        <end position="95"/>
    </location>
</feature>
<evidence type="ECO:0000256" key="2">
    <source>
        <dbReference type="ARBA" id="ARBA00022801"/>
    </source>
</evidence>
<dbReference type="Gene3D" id="3.10.129.10">
    <property type="entry name" value="Hotdog Thioesterase"/>
    <property type="match status" value="1"/>
</dbReference>
<gene>
    <name evidence="4" type="ORF">KJB30_02885</name>
</gene>
<dbReference type="InterPro" id="IPR029069">
    <property type="entry name" value="HotDog_dom_sf"/>
</dbReference>
<evidence type="ECO:0000259" key="3">
    <source>
        <dbReference type="Pfam" id="PF03061"/>
    </source>
</evidence>
<name>A0ABS5U4Z1_9BACT</name>
<reference evidence="4 5" key="1">
    <citation type="submission" date="2021-05" db="EMBL/GenBank/DDBJ databases">
        <title>The draft genome of Geobacter chapellei DSM 13688.</title>
        <authorList>
            <person name="Xu Z."/>
            <person name="Masuda Y."/>
            <person name="Itoh H."/>
            <person name="Senoo K."/>
        </authorList>
    </citation>
    <scope>NUCLEOTIDE SEQUENCE [LARGE SCALE GENOMIC DNA]</scope>
    <source>
        <strain evidence="4 5">DSM 13688</strain>
    </source>
</reference>
<dbReference type="PROSITE" id="PS01328">
    <property type="entry name" value="4HBCOA_THIOESTERASE"/>
    <property type="match status" value="1"/>
</dbReference>
<comment type="similarity">
    <text evidence="1">Belongs to the 4-hydroxybenzoyl-CoA thioesterase family.</text>
</comment>
<evidence type="ECO:0000313" key="5">
    <source>
        <dbReference type="Proteomes" id="UP000784128"/>
    </source>
</evidence>
<dbReference type="EC" id="3.1.2.-" evidence="4"/>
<dbReference type="PANTHER" id="PTHR31793">
    <property type="entry name" value="4-HYDROXYBENZOYL-COA THIOESTERASE FAMILY MEMBER"/>
    <property type="match status" value="1"/>
</dbReference>
<dbReference type="Pfam" id="PF03061">
    <property type="entry name" value="4HBT"/>
    <property type="match status" value="1"/>
</dbReference>
<dbReference type="SUPFAM" id="SSF54637">
    <property type="entry name" value="Thioesterase/thiol ester dehydrase-isomerase"/>
    <property type="match status" value="1"/>
</dbReference>
<evidence type="ECO:0000256" key="1">
    <source>
        <dbReference type="ARBA" id="ARBA00005953"/>
    </source>
</evidence>
<accession>A0ABS5U4Z1</accession>
<protein>
    <submittedName>
        <fullName evidence="4">YbgC/FadM family acyl-CoA thioesterase</fullName>
        <ecNumber evidence="4">3.1.2.-</ecNumber>
    </submittedName>
</protein>
<dbReference type="RefSeq" id="WP_214296433.1">
    <property type="nucleotide sequence ID" value="NZ_JAHDYS010000002.1"/>
</dbReference>
<dbReference type="GO" id="GO:0016787">
    <property type="term" value="F:hydrolase activity"/>
    <property type="evidence" value="ECO:0007669"/>
    <property type="project" value="UniProtKB-KW"/>
</dbReference>
<dbReference type="CDD" id="cd00586">
    <property type="entry name" value="4HBT"/>
    <property type="match status" value="1"/>
</dbReference>
<proteinExistence type="inferred from homology"/>
<dbReference type="InterPro" id="IPR006684">
    <property type="entry name" value="YbgC/YbaW"/>
</dbReference>
<dbReference type="InterPro" id="IPR050563">
    <property type="entry name" value="4-hydroxybenzoyl-CoA_TE"/>
</dbReference>
<keyword evidence="5" id="KW-1185">Reference proteome</keyword>
<organism evidence="4 5">
    <name type="scientific">Pelotalea chapellei</name>
    <dbReference type="NCBI Taxonomy" id="44671"/>
    <lineage>
        <taxon>Bacteria</taxon>
        <taxon>Pseudomonadati</taxon>
        <taxon>Thermodesulfobacteriota</taxon>
        <taxon>Desulfuromonadia</taxon>
        <taxon>Geobacterales</taxon>
        <taxon>Geobacteraceae</taxon>
        <taxon>Pelotalea</taxon>
    </lineage>
</organism>
<dbReference type="InterPro" id="IPR008272">
    <property type="entry name" value="HB-CoA_thioesterase_AS"/>
</dbReference>
<dbReference type="InterPro" id="IPR006683">
    <property type="entry name" value="Thioestr_dom"/>
</dbReference>
<sequence>MQVRVYYEDTDAAGIVYHANYLKFFERARTEFLRDNGFSVSEMAAEGHVFPVIRMEIDLTAPARHDDLLTILTVPVRVGGSSFTLRQQVKHSGNGRILVEALVTLACVSPTLKAKRIPGEVRNILENFLESTA</sequence>
<dbReference type="PIRSF" id="PIRSF003230">
    <property type="entry name" value="YbgC"/>
    <property type="match status" value="1"/>
</dbReference>
<keyword evidence="2 4" id="KW-0378">Hydrolase</keyword>
<dbReference type="PANTHER" id="PTHR31793:SF37">
    <property type="entry name" value="ACYL-COA THIOESTER HYDROLASE YBGC"/>
    <property type="match status" value="1"/>
</dbReference>